<dbReference type="Gene3D" id="3.90.1200.10">
    <property type="match status" value="1"/>
</dbReference>
<evidence type="ECO:0000313" key="3">
    <source>
        <dbReference type="Proteomes" id="UP001304125"/>
    </source>
</evidence>
<keyword evidence="3" id="KW-1185">Reference proteome</keyword>
<protein>
    <submittedName>
        <fullName evidence="2">Phosphotransferase</fullName>
    </submittedName>
</protein>
<accession>A0AA96F500</accession>
<dbReference type="InterPro" id="IPR051678">
    <property type="entry name" value="AGP_Transferase"/>
</dbReference>
<name>A0AA96F500_9MICO</name>
<dbReference type="RefSeq" id="WP_313497201.1">
    <property type="nucleotide sequence ID" value="NZ_CP134879.1"/>
</dbReference>
<dbReference type="AlphaFoldDB" id="A0AA96F500"/>
<dbReference type="PANTHER" id="PTHR21310:SF15">
    <property type="entry name" value="AMINOGLYCOSIDE PHOSPHOTRANSFERASE DOMAIN-CONTAINING PROTEIN"/>
    <property type="match status" value="1"/>
</dbReference>
<organism evidence="2 3">
    <name type="scientific">Demequina capsici</name>
    <dbReference type="NCBI Taxonomy" id="3075620"/>
    <lineage>
        <taxon>Bacteria</taxon>
        <taxon>Bacillati</taxon>
        <taxon>Actinomycetota</taxon>
        <taxon>Actinomycetes</taxon>
        <taxon>Micrococcales</taxon>
        <taxon>Demequinaceae</taxon>
        <taxon>Demequina</taxon>
    </lineage>
</organism>
<dbReference type="SUPFAM" id="SSF56112">
    <property type="entry name" value="Protein kinase-like (PK-like)"/>
    <property type="match status" value="1"/>
</dbReference>
<dbReference type="EMBL" id="CP134879">
    <property type="protein sequence ID" value="WNM23917.1"/>
    <property type="molecule type" value="Genomic_DNA"/>
</dbReference>
<evidence type="ECO:0000259" key="1">
    <source>
        <dbReference type="Pfam" id="PF01636"/>
    </source>
</evidence>
<evidence type="ECO:0000313" key="2">
    <source>
        <dbReference type="EMBL" id="WNM23917.1"/>
    </source>
</evidence>
<dbReference type="Pfam" id="PF01636">
    <property type="entry name" value="APH"/>
    <property type="match status" value="1"/>
</dbReference>
<reference evidence="2 3" key="1">
    <citation type="submission" date="2023-09" db="EMBL/GenBank/DDBJ databases">
        <title>Demequina sp. a novel bacteria isolated from Capsicum annuum.</title>
        <authorList>
            <person name="Humaira Z."/>
            <person name="Lee J."/>
            <person name="Cho D."/>
        </authorList>
    </citation>
    <scope>NUCLEOTIDE SEQUENCE [LARGE SCALE GENOMIC DNA]</scope>
    <source>
        <strain evidence="2 3">OYTSA14</strain>
    </source>
</reference>
<gene>
    <name evidence="2" type="ORF">RN606_11195</name>
</gene>
<dbReference type="Proteomes" id="UP001304125">
    <property type="component" value="Chromosome"/>
</dbReference>
<dbReference type="PANTHER" id="PTHR21310">
    <property type="entry name" value="AMINOGLYCOSIDE PHOSPHOTRANSFERASE-RELATED-RELATED"/>
    <property type="match status" value="1"/>
</dbReference>
<feature type="domain" description="Aminoglycoside phosphotransferase" evidence="1">
    <location>
        <begin position="27"/>
        <end position="254"/>
    </location>
</feature>
<dbReference type="InterPro" id="IPR011009">
    <property type="entry name" value="Kinase-like_dom_sf"/>
</dbReference>
<dbReference type="InterPro" id="IPR002575">
    <property type="entry name" value="Aminoglycoside_PTrfase"/>
</dbReference>
<proteinExistence type="predicted"/>
<sequence>MPRSPLALAALASVAVPGLDVYDVLRSPHSDSDFDVVVVKDATGRRWLVRAPRRPAAGAALEAERGLLQALTRAKDAELVDFAVPSPAGAATLADGEGRALVYKEAPGAPLVLAEVVGGPGLAASIGRALASVHELPVQLVEDLGLPSYSAEEHRERRLAELDAGVQTGLIPPRLADRWEQQLENVSWWRFEPTVVHGDMGEHQLLVREGRISGIVDWMDARVADPADDLAWLVAAAPEDVLDSVVEAYGMARRETRDPHLLDRARLASEMALLRWLMYGVRTEDQAIIEDGQGMLMDLEALLFDDVDDDADL</sequence>